<dbReference type="GeneID" id="71989539"/>
<dbReference type="RefSeq" id="XP_047766329.1">
    <property type="nucleotide sequence ID" value="XM_047908809.1"/>
</dbReference>
<dbReference type="AlphaFoldDB" id="A0A9Q8PGB4"/>
<organism evidence="1 2">
    <name type="scientific">Passalora fulva</name>
    <name type="common">Tomato leaf mold</name>
    <name type="synonym">Cladosporium fulvum</name>
    <dbReference type="NCBI Taxonomy" id="5499"/>
    <lineage>
        <taxon>Eukaryota</taxon>
        <taxon>Fungi</taxon>
        <taxon>Dikarya</taxon>
        <taxon>Ascomycota</taxon>
        <taxon>Pezizomycotina</taxon>
        <taxon>Dothideomycetes</taxon>
        <taxon>Dothideomycetidae</taxon>
        <taxon>Mycosphaerellales</taxon>
        <taxon>Mycosphaerellaceae</taxon>
        <taxon>Fulvia</taxon>
    </lineage>
</organism>
<reference evidence="1" key="2">
    <citation type="journal article" date="2022" name="Microb. Genom.">
        <title>A chromosome-scale genome assembly of the tomato pathogen Cladosporium fulvum reveals a compartmentalized genome architecture and the presence of a dispensable chromosome.</title>
        <authorList>
            <person name="Zaccaron A.Z."/>
            <person name="Chen L.H."/>
            <person name="Samaras A."/>
            <person name="Stergiopoulos I."/>
        </authorList>
    </citation>
    <scope>NUCLEOTIDE SEQUENCE</scope>
    <source>
        <strain evidence="1">Race5_Kim</strain>
    </source>
</reference>
<dbReference type="Proteomes" id="UP000756132">
    <property type="component" value="Chromosome 9"/>
</dbReference>
<reference evidence="1" key="1">
    <citation type="submission" date="2021-12" db="EMBL/GenBank/DDBJ databases">
        <authorList>
            <person name="Zaccaron A."/>
            <person name="Stergiopoulos I."/>
        </authorList>
    </citation>
    <scope>NUCLEOTIDE SEQUENCE</scope>
    <source>
        <strain evidence="1">Race5_Kim</strain>
    </source>
</reference>
<protein>
    <submittedName>
        <fullName evidence="1">Uncharacterized protein</fullName>
    </submittedName>
</protein>
<evidence type="ECO:0000313" key="1">
    <source>
        <dbReference type="EMBL" id="UJO21963.1"/>
    </source>
</evidence>
<evidence type="ECO:0000313" key="2">
    <source>
        <dbReference type="Proteomes" id="UP000756132"/>
    </source>
</evidence>
<name>A0A9Q8PGB4_PASFU</name>
<sequence length="222" mass="25351">MHDNDDAMKYARVNVADRSRHIGEREIYYINPLLLTRKPFFARPQGYFGEPPEGAYAARFYHSARFHALAGADSAITCALDRVYTLLDERMNDLAARATCRNMQLADPPVREVVVEMISGDKNVRNLCGRNPTVFTAGRFMIERETGVLFGDVVDVVKKEYRKGYMIDGWNLVQNSQFGHLEFPGGFPITAEERKQIEWRQLKEKKVQQFKVEVAAIASTRA</sequence>
<dbReference type="EMBL" id="CP090171">
    <property type="protein sequence ID" value="UJO21963.1"/>
    <property type="molecule type" value="Genomic_DNA"/>
</dbReference>
<keyword evidence="2" id="KW-1185">Reference proteome</keyword>
<dbReference type="KEGG" id="ffu:CLAFUR5_09661"/>
<proteinExistence type="predicted"/>
<gene>
    <name evidence="1" type="ORF">CLAFUR5_09661</name>
</gene>
<accession>A0A9Q8PGB4</accession>